<protein>
    <submittedName>
        <fullName evidence="1">Uncharacterized protein</fullName>
    </submittedName>
</protein>
<dbReference type="InterPro" id="IPR055360">
    <property type="entry name" value="bAvd"/>
</dbReference>
<evidence type="ECO:0000313" key="1">
    <source>
        <dbReference type="EMBL" id="VFJ91114.1"/>
    </source>
</evidence>
<accession>A0A450UF53</accession>
<proteinExistence type="predicted"/>
<organism evidence="1">
    <name type="scientific">Candidatus Kentrum eta</name>
    <dbReference type="NCBI Taxonomy" id="2126337"/>
    <lineage>
        <taxon>Bacteria</taxon>
        <taxon>Pseudomonadati</taxon>
        <taxon>Pseudomonadota</taxon>
        <taxon>Gammaproteobacteria</taxon>
        <taxon>Candidatus Kentrum</taxon>
    </lineage>
</organism>
<dbReference type="InterPro" id="IPR036583">
    <property type="entry name" value="23S_rRNA_IVS_sf"/>
</dbReference>
<reference evidence="1" key="1">
    <citation type="submission" date="2019-02" db="EMBL/GenBank/DDBJ databases">
        <authorList>
            <person name="Gruber-Vodicka R. H."/>
            <person name="Seah K. B. B."/>
        </authorList>
    </citation>
    <scope>NUCLEOTIDE SEQUENCE</scope>
    <source>
        <strain evidence="1">BECK_SA2B15</strain>
    </source>
</reference>
<gene>
    <name evidence="1" type="ORF">BECKH772A_GA0070896_1002714</name>
</gene>
<sequence>MERAATSVFDSPGPCDPLLFILFPFTKDFAQGNPYPREARIARKFGECLVANTTVPSLPGWNLVGTGAKKTIMDQQTPKAIGDCHALLEWLLPQPDKFPRPRRFTLGERMESGMLAVLENLMEAAYSRAKAEPLQRANLKLNVVLQMSNWELGIGN</sequence>
<dbReference type="EMBL" id="CAADFG010000027">
    <property type="protein sequence ID" value="VFJ91114.1"/>
    <property type="molecule type" value="Genomic_DNA"/>
</dbReference>
<dbReference type="CDD" id="cd16376">
    <property type="entry name" value="Avd_like"/>
    <property type="match status" value="1"/>
</dbReference>
<dbReference type="AlphaFoldDB" id="A0A450UF53"/>
<dbReference type="Gene3D" id="1.20.1440.60">
    <property type="entry name" value="23S rRNA-intervening sequence"/>
    <property type="match status" value="1"/>
</dbReference>
<name>A0A450UF53_9GAMM</name>